<sequence>MRGTASERDTRPMSCRHQLDTPPECPPEGAPSGCRKWRRWPRELPRPANDNGGGAITWVLLAAGGALVGTLSVIALLTVLVP</sequence>
<accession>C5B637</accession>
<dbReference type="Proteomes" id="UP000009081">
    <property type="component" value="Plasmid megaplasmid"/>
</dbReference>
<keyword evidence="4" id="KW-1185">Reference proteome</keyword>
<proteinExistence type="predicted"/>
<dbReference type="HOGENOM" id="CLU_194512_0_0_5"/>
<keyword evidence="3" id="KW-0614">Plasmid</keyword>
<dbReference type="KEGG" id="mea:Mex_2p1149"/>
<gene>
    <name evidence="3" type="ordered locus">MexAM1_META2p1149</name>
</gene>
<keyword evidence="2" id="KW-1133">Transmembrane helix</keyword>
<reference evidence="3 4" key="1">
    <citation type="journal article" date="2009" name="PLoS ONE">
        <title>Methylobacterium genome sequences: a reference blueprint to investigate microbial metabolism of C1 compounds from natural and industrial sources.</title>
        <authorList>
            <person name="Vuilleumier S."/>
            <person name="Chistoserdova L."/>
            <person name="Lee M.-C."/>
            <person name="Bringel F."/>
            <person name="Lajus A."/>
            <person name="Zhou Y."/>
            <person name="Gourion B."/>
            <person name="Barbe V."/>
            <person name="Chang J."/>
            <person name="Cruveiller S."/>
            <person name="Dossat C."/>
            <person name="Gillett W."/>
            <person name="Gruffaz C."/>
            <person name="Haugen E."/>
            <person name="Hourcade E."/>
            <person name="Levy R."/>
            <person name="Mangenot S."/>
            <person name="Muller E."/>
            <person name="Nadalig T."/>
            <person name="Pagni M."/>
            <person name="Penny C."/>
            <person name="Peyraud R."/>
            <person name="Robinson D.G."/>
            <person name="Roche D."/>
            <person name="Rouy Z."/>
            <person name="Saenampechek C."/>
            <person name="Salvignol G."/>
            <person name="Vallenet D."/>
            <person name="Wu Z."/>
            <person name="Marx C.J."/>
            <person name="Vorholt J.A."/>
            <person name="Olson M.V."/>
            <person name="Kaul R."/>
            <person name="Weissenbach J."/>
            <person name="Medigue C."/>
            <person name="Lidstrom M.E."/>
        </authorList>
    </citation>
    <scope>NUCLEOTIDE SEQUENCE [LARGE SCALE GENOMIC DNA]</scope>
    <source>
        <strain evidence="4">ATCC 14718 / DSM 1338 / JCM 2805 / NCIMB 9133 / AM1</strain>
    </source>
</reference>
<feature type="region of interest" description="Disordered" evidence="1">
    <location>
        <begin position="1"/>
        <end position="36"/>
    </location>
</feature>
<protein>
    <submittedName>
        <fullName evidence="3">Uncharacterized protein</fullName>
    </submittedName>
</protein>
<evidence type="ECO:0000256" key="1">
    <source>
        <dbReference type="SAM" id="MobiDB-lite"/>
    </source>
</evidence>
<evidence type="ECO:0000313" key="3">
    <source>
        <dbReference type="EMBL" id="ACS43919.1"/>
    </source>
</evidence>
<feature type="compositionally biased region" description="Basic and acidic residues" evidence="1">
    <location>
        <begin position="1"/>
        <end position="11"/>
    </location>
</feature>
<feature type="transmembrane region" description="Helical" evidence="2">
    <location>
        <begin position="55"/>
        <end position="81"/>
    </location>
</feature>
<organism evidence="3 4">
    <name type="scientific">Methylorubrum extorquens (strain ATCC 14718 / DSM 1338 / JCM 2805 / NCIMB 9133 / AM1)</name>
    <name type="common">Methylobacterium extorquens</name>
    <dbReference type="NCBI Taxonomy" id="272630"/>
    <lineage>
        <taxon>Bacteria</taxon>
        <taxon>Pseudomonadati</taxon>
        <taxon>Pseudomonadota</taxon>
        <taxon>Alphaproteobacteria</taxon>
        <taxon>Hyphomicrobiales</taxon>
        <taxon>Methylobacteriaceae</taxon>
        <taxon>Methylorubrum</taxon>
    </lineage>
</organism>
<geneLocation type="plasmid" evidence="3 4">
    <name>megaplasmid</name>
</geneLocation>
<dbReference type="AlphaFoldDB" id="C5B637"/>
<keyword evidence="2" id="KW-0812">Transmembrane</keyword>
<dbReference type="EMBL" id="CP001511">
    <property type="protein sequence ID" value="ACS43919.1"/>
    <property type="molecule type" value="Genomic_DNA"/>
</dbReference>
<name>C5B637_METEA</name>
<evidence type="ECO:0000256" key="2">
    <source>
        <dbReference type="SAM" id="Phobius"/>
    </source>
</evidence>
<evidence type="ECO:0000313" key="4">
    <source>
        <dbReference type="Proteomes" id="UP000009081"/>
    </source>
</evidence>
<keyword evidence="2" id="KW-0472">Membrane</keyword>